<name>A0A8H7F4J4_AGABI</name>
<dbReference type="AlphaFoldDB" id="A0A8H7F4J4"/>
<sequence length="90" mass="10282">MPNAHNLLCLVLYTLPKKAVEGKSISMASPRYYSSSVIYPHPLESLKHPHNACRENYLHQVWPNIRRLSLLYHKSVLVKLSWVLVMGSGV</sequence>
<dbReference type="EMBL" id="JABXXO010000006">
    <property type="protein sequence ID" value="KAF7776696.1"/>
    <property type="molecule type" value="Genomic_DNA"/>
</dbReference>
<comment type="caution">
    <text evidence="1">The sequence shown here is derived from an EMBL/GenBank/DDBJ whole genome shotgun (WGS) entry which is preliminary data.</text>
</comment>
<proteinExistence type="predicted"/>
<reference evidence="1 2" key="1">
    <citation type="journal article" name="Sci. Rep.">
        <title>Telomere-to-telomere assembled and centromere annotated genomes of the two main subspecies of the button mushroom Agaricus bisporus reveal especially polymorphic chromosome ends.</title>
        <authorList>
            <person name="Sonnenberg A.S.M."/>
            <person name="Sedaghat-Telgerd N."/>
            <person name="Lavrijssen B."/>
            <person name="Ohm R.A."/>
            <person name="Hendrickx P.M."/>
            <person name="Scholtmeijer K."/>
            <person name="Baars J.J.P."/>
            <person name="van Peer A."/>
        </authorList>
    </citation>
    <scope>NUCLEOTIDE SEQUENCE [LARGE SCALE GENOMIC DNA]</scope>
    <source>
        <strain evidence="1 2">H119_p4</strain>
    </source>
</reference>
<dbReference type="Proteomes" id="UP000629468">
    <property type="component" value="Unassembled WGS sequence"/>
</dbReference>
<gene>
    <name evidence="1" type="ORF">Agabi119p4_5089</name>
</gene>
<accession>A0A8H7F4J4</accession>
<organism evidence="1 2">
    <name type="scientific">Agaricus bisporus var. burnettii</name>
    <dbReference type="NCBI Taxonomy" id="192524"/>
    <lineage>
        <taxon>Eukaryota</taxon>
        <taxon>Fungi</taxon>
        <taxon>Dikarya</taxon>
        <taxon>Basidiomycota</taxon>
        <taxon>Agaricomycotina</taxon>
        <taxon>Agaricomycetes</taxon>
        <taxon>Agaricomycetidae</taxon>
        <taxon>Agaricales</taxon>
        <taxon>Agaricineae</taxon>
        <taxon>Agaricaceae</taxon>
        <taxon>Agaricus</taxon>
    </lineage>
</organism>
<evidence type="ECO:0000313" key="1">
    <source>
        <dbReference type="EMBL" id="KAF7776696.1"/>
    </source>
</evidence>
<evidence type="ECO:0000313" key="2">
    <source>
        <dbReference type="Proteomes" id="UP000629468"/>
    </source>
</evidence>
<protein>
    <submittedName>
        <fullName evidence="1">Uncharacterized protein</fullName>
    </submittedName>
</protein>